<dbReference type="AlphaFoldDB" id="A0A225UVM1"/>
<evidence type="ECO:0000313" key="2">
    <source>
        <dbReference type="Proteomes" id="UP000198211"/>
    </source>
</evidence>
<dbReference type="Proteomes" id="UP000198211">
    <property type="component" value="Unassembled WGS sequence"/>
</dbReference>
<keyword evidence="2" id="KW-1185">Reference proteome</keyword>
<feature type="non-terminal residue" evidence="1">
    <location>
        <position position="1"/>
    </location>
</feature>
<proteinExistence type="predicted"/>
<reference evidence="2" key="1">
    <citation type="submission" date="2017-03" db="EMBL/GenBank/DDBJ databases">
        <title>Phytopthora megakarya and P. palmivora, two closely related causual agents of cacao black pod achieved similar genome size and gene model numbers by different mechanisms.</title>
        <authorList>
            <person name="Ali S."/>
            <person name="Shao J."/>
            <person name="Larry D.J."/>
            <person name="Kronmiller B."/>
            <person name="Shen D."/>
            <person name="Strem M.D."/>
            <person name="Melnick R.L."/>
            <person name="Guiltinan M.J."/>
            <person name="Tyler B.M."/>
            <person name="Meinhardt L.W."/>
            <person name="Bailey B.A."/>
        </authorList>
    </citation>
    <scope>NUCLEOTIDE SEQUENCE [LARGE SCALE GENOMIC DNA]</scope>
    <source>
        <strain evidence="2">zdho120</strain>
    </source>
</reference>
<comment type="caution">
    <text evidence="1">The sequence shown here is derived from an EMBL/GenBank/DDBJ whole genome shotgun (WGS) entry which is preliminary data.</text>
</comment>
<accession>A0A225UVM1</accession>
<organism evidence="1 2">
    <name type="scientific">Phytophthora megakarya</name>
    <dbReference type="NCBI Taxonomy" id="4795"/>
    <lineage>
        <taxon>Eukaryota</taxon>
        <taxon>Sar</taxon>
        <taxon>Stramenopiles</taxon>
        <taxon>Oomycota</taxon>
        <taxon>Peronosporomycetes</taxon>
        <taxon>Peronosporales</taxon>
        <taxon>Peronosporaceae</taxon>
        <taxon>Phytophthora</taxon>
    </lineage>
</organism>
<gene>
    <name evidence="1" type="ORF">PHMEG_00032603</name>
</gene>
<protein>
    <submittedName>
        <fullName evidence="1">Crinkler (CRN)</fullName>
    </submittedName>
</protein>
<dbReference type="STRING" id="4795.A0A225UVM1"/>
<dbReference type="OrthoDB" id="123702at2759"/>
<dbReference type="EMBL" id="NBNE01010988">
    <property type="protein sequence ID" value="OWY96982.1"/>
    <property type="molecule type" value="Genomic_DNA"/>
</dbReference>
<evidence type="ECO:0000313" key="1">
    <source>
        <dbReference type="EMBL" id="OWY96982.1"/>
    </source>
</evidence>
<sequence length="693" mass="79449">RTVWFQLVDEGTRDAFARTSVDELLLPEGAIMAQFQNRVFGKIARALPPDWGSFILRVYPDRETYDEEGGQPLDPYSLLDGLGELKELIVEVPPRDIDIMEMELKYLFLETLEWREPRRFCESAGRDWIYQGEQELTAVLSRELVKNYEAWNQCRGDNQKVFLVGSGPGTGKSRMLDEMKNLVCQSAKLSENEALIDRMKDIYVFNVTFENDTAATGSLVKRDVPEFDISYRMLYQLVKEGKKTPWATFVRKVKKLYSRLPFTIERVIAILAQLKKVDDMQKMTVILCVDGLERLENDGSKQCDFYRVLSSICSFLNSSKAFSICVCSASMQYEALADSTLKHKYLIPPSLDGNRICVSWTRSARQVLDDIGGHGRALELLWEVMDRPNITEMTDPDYIVDEVLDGLKMRYGSVFNSGTFADPKTCKELVAAVISRRRYHLTDKVGQSPFTVETLRRLGFFHWTDERRLECAFIFIVLMVKKIPKEPREIDSFGDNLPRTRSTCEQFEHFVAFIRSLKSIAYCGTQVALSEFHTGARFGSVDGIDIIEPHSRTVVENIRKVEAKPDTYFTNRRGYVDISKMKTIHINERKGFAGDIVTRVELIEKGSYRCDEVIQCKLFSTTRKVGKEQYLKEREDAVSGDSDVFLLITSAEVADFDLPPRCGVISIVEFEQYFGSLASRQYRSLLKRQCFTC</sequence>
<name>A0A225UVM1_9STRA</name>